<proteinExistence type="predicted"/>
<accession>A0A8X7CR02</accession>
<name>A0A8X7CR02_9ARAC</name>
<dbReference type="EMBL" id="BMAV01022471">
    <property type="protein sequence ID" value="GFY77466.1"/>
    <property type="molecule type" value="Genomic_DNA"/>
</dbReference>
<sequence>MGPVCPLNLRNVEYRFVIFYIMKDAGPLTLAPFGLPDIPIKCLGHATTWCLRSELTTNLSSDLFLKASKGIVKVCEILLFHWQKLSVIRSGIFRIRLF</sequence>
<gene>
    <name evidence="1" type="ORF">TNIN_302481</name>
</gene>
<evidence type="ECO:0000313" key="1">
    <source>
        <dbReference type="EMBL" id="GFY77466.1"/>
    </source>
</evidence>
<reference evidence="1" key="1">
    <citation type="submission" date="2020-08" db="EMBL/GenBank/DDBJ databases">
        <title>Multicomponent nature underlies the extraordinary mechanical properties of spider dragline silk.</title>
        <authorList>
            <person name="Kono N."/>
            <person name="Nakamura H."/>
            <person name="Mori M."/>
            <person name="Yoshida Y."/>
            <person name="Ohtoshi R."/>
            <person name="Malay A.D."/>
            <person name="Moran D.A.P."/>
            <person name="Tomita M."/>
            <person name="Numata K."/>
            <person name="Arakawa K."/>
        </authorList>
    </citation>
    <scope>NUCLEOTIDE SEQUENCE</scope>
</reference>
<protein>
    <submittedName>
        <fullName evidence="1">Uncharacterized protein</fullName>
    </submittedName>
</protein>
<evidence type="ECO:0000313" key="2">
    <source>
        <dbReference type="Proteomes" id="UP000886998"/>
    </source>
</evidence>
<dbReference type="AlphaFoldDB" id="A0A8X7CR02"/>
<keyword evidence="2" id="KW-1185">Reference proteome</keyword>
<organism evidence="1 2">
    <name type="scientific">Trichonephila inaurata madagascariensis</name>
    <dbReference type="NCBI Taxonomy" id="2747483"/>
    <lineage>
        <taxon>Eukaryota</taxon>
        <taxon>Metazoa</taxon>
        <taxon>Ecdysozoa</taxon>
        <taxon>Arthropoda</taxon>
        <taxon>Chelicerata</taxon>
        <taxon>Arachnida</taxon>
        <taxon>Araneae</taxon>
        <taxon>Araneomorphae</taxon>
        <taxon>Entelegynae</taxon>
        <taxon>Araneoidea</taxon>
        <taxon>Nephilidae</taxon>
        <taxon>Trichonephila</taxon>
        <taxon>Trichonephila inaurata</taxon>
    </lineage>
</organism>
<dbReference type="Proteomes" id="UP000886998">
    <property type="component" value="Unassembled WGS sequence"/>
</dbReference>
<comment type="caution">
    <text evidence="1">The sequence shown here is derived from an EMBL/GenBank/DDBJ whole genome shotgun (WGS) entry which is preliminary data.</text>
</comment>